<dbReference type="GO" id="GO:0043190">
    <property type="term" value="C:ATP-binding cassette (ABC) transporter complex"/>
    <property type="evidence" value="ECO:0007669"/>
    <property type="project" value="InterPro"/>
</dbReference>
<dbReference type="SUPFAM" id="SSF53850">
    <property type="entry name" value="Periplasmic binding protein-like II"/>
    <property type="match status" value="1"/>
</dbReference>
<dbReference type="Gene3D" id="3.10.105.10">
    <property type="entry name" value="Dipeptide-binding Protein, Domain 3"/>
    <property type="match status" value="1"/>
</dbReference>
<dbReference type="EMBL" id="BAABKX010000004">
    <property type="protein sequence ID" value="GAA5049375.1"/>
    <property type="molecule type" value="Genomic_DNA"/>
</dbReference>
<dbReference type="PIRSF" id="PIRSF002741">
    <property type="entry name" value="MppA"/>
    <property type="match status" value="1"/>
</dbReference>
<dbReference type="GO" id="GO:1904680">
    <property type="term" value="F:peptide transmembrane transporter activity"/>
    <property type="evidence" value="ECO:0007669"/>
    <property type="project" value="TreeGrafter"/>
</dbReference>
<organism evidence="3 4">
    <name type="scientific">Haladaptatus pallidirubidus</name>
    <dbReference type="NCBI Taxonomy" id="1008152"/>
    <lineage>
        <taxon>Archaea</taxon>
        <taxon>Methanobacteriati</taxon>
        <taxon>Methanobacteriota</taxon>
        <taxon>Stenosarchaea group</taxon>
        <taxon>Halobacteria</taxon>
        <taxon>Halobacteriales</taxon>
        <taxon>Haladaptataceae</taxon>
        <taxon>Haladaptatus</taxon>
    </lineage>
</organism>
<comment type="caution">
    <text evidence="3">The sequence shown here is derived from an EMBL/GenBank/DDBJ whole genome shotgun (WGS) entry which is preliminary data.</text>
</comment>
<feature type="compositionally biased region" description="Gly residues" evidence="1">
    <location>
        <begin position="36"/>
        <end position="46"/>
    </location>
</feature>
<dbReference type="InterPro" id="IPR039424">
    <property type="entry name" value="SBP_5"/>
</dbReference>
<dbReference type="InterPro" id="IPR000914">
    <property type="entry name" value="SBP_5_dom"/>
</dbReference>
<dbReference type="Gene3D" id="3.40.190.10">
    <property type="entry name" value="Periplasmic binding protein-like II"/>
    <property type="match status" value="1"/>
</dbReference>
<reference evidence="3 4" key="1">
    <citation type="journal article" date="2019" name="Int. J. Syst. Evol. Microbiol.">
        <title>The Global Catalogue of Microorganisms (GCM) 10K type strain sequencing project: providing services to taxonomists for standard genome sequencing and annotation.</title>
        <authorList>
            <consortium name="The Broad Institute Genomics Platform"/>
            <consortium name="The Broad Institute Genome Sequencing Center for Infectious Disease"/>
            <person name="Wu L."/>
            <person name="Ma J."/>
        </authorList>
    </citation>
    <scope>NUCLEOTIDE SEQUENCE [LARGE SCALE GENOMIC DNA]</scope>
    <source>
        <strain evidence="3 4">JCM 17504</strain>
    </source>
</reference>
<feature type="domain" description="Solute-binding protein family 5" evidence="2">
    <location>
        <begin position="102"/>
        <end position="477"/>
    </location>
</feature>
<protein>
    <recommendedName>
        <fullName evidence="2">Solute-binding protein family 5 domain-containing protein</fullName>
    </recommendedName>
</protein>
<name>A0AAV3UGK9_9EURY</name>
<dbReference type="Proteomes" id="UP001501729">
    <property type="component" value="Unassembled WGS sequence"/>
</dbReference>
<dbReference type="InterPro" id="IPR030678">
    <property type="entry name" value="Peptide/Ni-bd"/>
</dbReference>
<evidence type="ECO:0000313" key="3">
    <source>
        <dbReference type="EMBL" id="GAA5049375.1"/>
    </source>
</evidence>
<evidence type="ECO:0000259" key="2">
    <source>
        <dbReference type="Pfam" id="PF00496"/>
    </source>
</evidence>
<dbReference type="GeneID" id="68615971"/>
<dbReference type="PANTHER" id="PTHR30290">
    <property type="entry name" value="PERIPLASMIC BINDING COMPONENT OF ABC TRANSPORTER"/>
    <property type="match status" value="1"/>
</dbReference>
<accession>A0AAV3UGK9</accession>
<keyword evidence="4" id="KW-1185">Reference proteome</keyword>
<dbReference type="GO" id="GO:0042597">
    <property type="term" value="C:periplasmic space"/>
    <property type="evidence" value="ECO:0007669"/>
    <property type="project" value="UniProtKB-ARBA"/>
</dbReference>
<dbReference type="AlphaFoldDB" id="A0AAV3UGK9"/>
<dbReference type="Pfam" id="PF00496">
    <property type="entry name" value="SBP_bac_5"/>
    <property type="match status" value="1"/>
</dbReference>
<feature type="region of interest" description="Disordered" evidence="1">
    <location>
        <begin position="201"/>
        <end position="223"/>
    </location>
</feature>
<dbReference type="CDD" id="cd00995">
    <property type="entry name" value="PBP2_NikA_DppA_OppA_like"/>
    <property type="match status" value="1"/>
</dbReference>
<feature type="region of interest" description="Disordered" evidence="1">
    <location>
        <begin position="36"/>
        <end position="60"/>
    </location>
</feature>
<sequence>MSIIDNWDMEGPEIDRRTTVKLLGAAGMSGLAGCTGGGGGGSGGDSKSGDDSSSATMGGSIEAGFQTDNLEFLDPHYVDKGAQMQIVSNVFSGLLKLNENSKIVGDLAKNWKIPDKKTYVFHLHEGVTFHNGNPLKAEQVKWSLDRLMADEKSEHHGKVTTVESVEATGDHEVTINMSEPTAPFLAFMTNVPGRAGSIVHKSAEDDPKSYNKQPIGSGPFKVESRSMGESITLSKFDDYWETDDKGNQLPYLDEIKIRLIPEPSTMWSAITSESIQHCAQITGQFAKQGENMGSLDVRKTSSGDWSCIAPLGADPSKYPEKTKVASGYDTITTKWKGKDIPTANKKVRQAIAMAIDRDEIVKKAYFGYAIPAHSVFNPTMTVAYEKKPKTGQYYDPKKAKQLLDEAGYTGNPRFSFKLLGMPEYKRWMTIIQQQLSDVGIKVELDIQQPSSYWDSIYRYDHMVTTYGGSTDIDPYMTWWKQLGTPDPETSLGVWQKSMMFDKKFDDALLKSFKTPKPEKRKQYIREAEKVFLDQAMYTMTVFMLKAKIDVSSLKNVGIQAGMSNFHQAFLEN</sequence>
<dbReference type="RefSeq" id="WP_227777260.1">
    <property type="nucleotide sequence ID" value="NZ_BAABKX010000004.1"/>
</dbReference>
<evidence type="ECO:0000256" key="1">
    <source>
        <dbReference type="SAM" id="MobiDB-lite"/>
    </source>
</evidence>
<gene>
    <name evidence="3" type="ORF">GCM10025751_22120</name>
</gene>
<dbReference type="GO" id="GO:0015833">
    <property type="term" value="P:peptide transport"/>
    <property type="evidence" value="ECO:0007669"/>
    <property type="project" value="TreeGrafter"/>
</dbReference>
<evidence type="ECO:0000313" key="4">
    <source>
        <dbReference type="Proteomes" id="UP001501729"/>
    </source>
</evidence>
<proteinExistence type="predicted"/>